<dbReference type="InterPro" id="IPR008517">
    <property type="entry name" value="GNA1162-like"/>
</dbReference>
<accession>A0A149PIL5</accession>
<dbReference type="OrthoDB" id="1014694at2"/>
<proteinExistence type="predicted"/>
<protein>
    <recommendedName>
        <fullName evidence="4">Lipoprotein</fullName>
    </recommendedName>
</protein>
<feature type="chain" id="PRO_5007551263" description="Lipoprotein" evidence="1">
    <location>
        <begin position="22"/>
        <end position="224"/>
    </location>
</feature>
<keyword evidence="3" id="KW-1185">Reference proteome</keyword>
<evidence type="ECO:0000313" key="2">
    <source>
        <dbReference type="EMBL" id="KXU84905.1"/>
    </source>
</evidence>
<gene>
    <name evidence="2" type="ORF">CI15_21680</name>
</gene>
<organism evidence="2 3">
    <name type="scientific">Paraburkholderia monticola</name>
    <dbReference type="NCBI Taxonomy" id="1399968"/>
    <lineage>
        <taxon>Bacteria</taxon>
        <taxon>Pseudomonadati</taxon>
        <taxon>Pseudomonadota</taxon>
        <taxon>Betaproteobacteria</taxon>
        <taxon>Burkholderiales</taxon>
        <taxon>Burkholderiaceae</taxon>
        <taxon>Paraburkholderia</taxon>
    </lineage>
</organism>
<dbReference type="RefSeq" id="WP_062130783.1">
    <property type="nucleotide sequence ID" value="NZ_LRBG01000035.1"/>
</dbReference>
<dbReference type="AlphaFoldDB" id="A0A149PIL5"/>
<evidence type="ECO:0008006" key="4">
    <source>
        <dbReference type="Google" id="ProtNLM"/>
    </source>
</evidence>
<feature type="signal peptide" evidence="1">
    <location>
        <begin position="1"/>
        <end position="21"/>
    </location>
</feature>
<name>A0A149PIL5_9BURK</name>
<evidence type="ECO:0000256" key="1">
    <source>
        <dbReference type="SAM" id="SignalP"/>
    </source>
</evidence>
<reference evidence="2 3" key="1">
    <citation type="journal article" date="2015" name="Int. J. Syst. Evol. Microbiol.">
        <title>Burkholderia monticola sp. nov., isolated from mountain soil.</title>
        <authorList>
            <person name="Baek I."/>
            <person name="Seo B."/>
            <person name="Lee I."/>
            <person name="Yi H."/>
            <person name="Chun J."/>
        </authorList>
    </citation>
    <scope>NUCLEOTIDE SEQUENCE [LARGE SCALE GENOMIC DNA]</scope>
    <source>
        <strain evidence="2 3">JC2948</strain>
    </source>
</reference>
<dbReference type="STRING" id="1399968.CI15_21680"/>
<dbReference type="EMBL" id="LRBG01000035">
    <property type="protein sequence ID" value="KXU84905.1"/>
    <property type="molecule type" value="Genomic_DNA"/>
</dbReference>
<dbReference type="Gene3D" id="3.40.50.10610">
    <property type="entry name" value="ABC-type transport auxiliary lipoprotein component"/>
    <property type="match status" value="1"/>
</dbReference>
<comment type="caution">
    <text evidence="2">The sequence shown here is derived from an EMBL/GenBank/DDBJ whole genome shotgun (WGS) entry which is preliminary data.</text>
</comment>
<sequence>MSAANRLLKLALAVTSVVAMAACAPVPVHNDYAAFRHADPHSILVVPVVNRSVDVDAPDYFLSTISRPLAERGYYVFPVNLTKRVMEDDGLGDANLVHANDPTVLGKMFGADSIMYITINRWDAKYAILATSVTVELSYALKSGTTGETLWTHRQTMVYSPQATNAGNPIATLIAAAITAAIAKAKPNYVPLAQQANAISVNQVGQGLPAGPHDGQYKSDGTSF</sequence>
<keyword evidence="1" id="KW-0732">Signal</keyword>
<evidence type="ECO:0000313" key="3">
    <source>
        <dbReference type="Proteomes" id="UP000075613"/>
    </source>
</evidence>
<dbReference type="Proteomes" id="UP000075613">
    <property type="component" value="Unassembled WGS sequence"/>
</dbReference>
<dbReference type="Pfam" id="PF05643">
    <property type="entry name" value="GNA1162-like"/>
    <property type="match status" value="1"/>
</dbReference>
<dbReference type="PROSITE" id="PS51257">
    <property type="entry name" value="PROKAR_LIPOPROTEIN"/>
    <property type="match status" value="1"/>
</dbReference>